<evidence type="ECO:0000259" key="2">
    <source>
        <dbReference type="PROSITE" id="PS50060"/>
    </source>
</evidence>
<evidence type="ECO:0000256" key="1">
    <source>
        <dbReference type="SAM" id="MobiDB-lite"/>
    </source>
</evidence>
<dbReference type="InterPro" id="IPR013320">
    <property type="entry name" value="ConA-like_dom_sf"/>
</dbReference>
<dbReference type="InterPro" id="IPR000998">
    <property type="entry name" value="MAM_dom"/>
</dbReference>
<dbReference type="Gene3D" id="2.60.120.200">
    <property type="match status" value="2"/>
</dbReference>
<feature type="compositionally biased region" description="Low complexity" evidence="1">
    <location>
        <begin position="225"/>
        <end position="313"/>
    </location>
</feature>
<organism evidence="3 4">
    <name type="scientific">Rotaria sordida</name>
    <dbReference type="NCBI Taxonomy" id="392033"/>
    <lineage>
        <taxon>Eukaryota</taxon>
        <taxon>Metazoa</taxon>
        <taxon>Spiralia</taxon>
        <taxon>Gnathifera</taxon>
        <taxon>Rotifera</taxon>
        <taxon>Eurotatoria</taxon>
        <taxon>Bdelloidea</taxon>
        <taxon>Philodinida</taxon>
        <taxon>Philodinidae</taxon>
        <taxon>Rotaria</taxon>
    </lineage>
</organism>
<dbReference type="PANTHER" id="PTHR36493">
    <property type="entry name" value="NEUROBLAST DIFFERENTIATION-ASSOCIATED PROTEIN AHNAK-LIKE PROTEIN"/>
    <property type="match status" value="1"/>
</dbReference>
<feature type="region of interest" description="Disordered" evidence="1">
    <location>
        <begin position="711"/>
        <end position="742"/>
    </location>
</feature>
<gene>
    <name evidence="3" type="ORF">JBS370_LOCUS30644</name>
</gene>
<evidence type="ECO:0000313" key="4">
    <source>
        <dbReference type="Proteomes" id="UP000663836"/>
    </source>
</evidence>
<dbReference type="PROSITE" id="PS50060">
    <property type="entry name" value="MAM_2"/>
    <property type="match status" value="2"/>
</dbReference>
<feature type="region of interest" description="Disordered" evidence="1">
    <location>
        <begin position="225"/>
        <end position="453"/>
    </location>
</feature>
<dbReference type="Pfam" id="PF00629">
    <property type="entry name" value="MAM"/>
    <property type="match status" value="1"/>
</dbReference>
<sequence>MTGDCQFRLTSGGTNNLALTNGNLPGTNNPTQPLSDVTAVQSLTTPNNEPCNFPYPYTPGNWQMWFCRRNSATNFTCPTNSGLGQCAMGKFAGIRAQATTGAYDQTYVTDVKQSSSAIQCLDFYYYVPGTTSNPRIQVGWKADADTQQIVELTAHSENRWQNSRSSFTAPSSSSYQLTFRMMRDTGSFSFNFGLDEIKIYDQPCGSIVTTTISIVSTTTIEAGTTTPVPTTTTPIPTTTTPIPTTTTPIPTTTTPIPTTTTPIPTTTTPIPTTTTPVPTTTTPIPTTTTPIPITTTPIPTTTTPMPTTTTPIPTTTPPIPTTTTPIPTTTTQIPTTTTPIPTTTTPIPTTTTPIPTTTTPIPTTTTPIPTTTTPVPTTTTPIPITTTPVPTTTTPVPTTTTPVPTTTTPIPTTTTPVPTTTTTVSTTTTSTTTVSTTSTNSESPVVTQDVEETSSANIPIVTTTTATTTTEEPPVQIFSCNFSTTPCFEGVGLAVTNGNEFNSANIISEPPRAPLSDVSSINEPTENNEKCKLPYQPSIDNSTNENGAELWFCYKNQCPTESQQLANCKSGNYGLISIEPWESSKTINESINEEMMIRSSVGQRCLKYYYYFTVYDKLDWGQHISVLIKFDNETNNETQIDRLSAVDMIENRWHSRDVTFNSILANYSLIFRFEVTNVNRTDNPASNKTIYFALDNIELFNQNCQRVTDPSTVQTTISQSPATTSKLDEVTPPPPREQQNVS</sequence>
<name>A0A819TSK2_9BILA</name>
<dbReference type="SUPFAM" id="SSF49899">
    <property type="entry name" value="Concanavalin A-like lectins/glucanases"/>
    <property type="match status" value="1"/>
</dbReference>
<feature type="domain" description="MAM" evidence="2">
    <location>
        <begin position="478"/>
        <end position="706"/>
    </location>
</feature>
<comment type="caution">
    <text evidence="3">The sequence shown here is derived from an EMBL/GenBank/DDBJ whole genome shotgun (WGS) entry which is preliminary data.</text>
</comment>
<feature type="compositionally biased region" description="Polar residues" evidence="1">
    <location>
        <begin position="711"/>
        <end position="725"/>
    </location>
</feature>
<feature type="compositionally biased region" description="Low complexity" evidence="1">
    <location>
        <begin position="321"/>
        <end position="439"/>
    </location>
</feature>
<dbReference type="GO" id="GO:0016020">
    <property type="term" value="C:membrane"/>
    <property type="evidence" value="ECO:0007669"/>
    <property type="project" value="InterPro"/>
</dbReference>
<proteinExistence type="predicted"/>
<protein>
    <recommendedName>
        <fullName evidence="2">MAM domain-containing protein</fullName>
    </recommendedName>
</protein>
<dbReference type="EMBL" id="CAJOBD010007168">
    <property type="protein sequence ID" value="CAF4079906.1"/>
    <property type="molecule type" value="Genomic_DNA"/>
</dbReference>
<dbReference type="Proteomes" id="UP000663836">
    <property type="component" value="Unassembled WGS sequence"/>
</dbReference>
<feature type="domain" description="MAM" evidence="2">
    <location>
        <begin position="49"/>
        <end position="206"/>
    </location>
</feature>
<evidence type="ECO:0000313" key="3">
    <source>
        <dbReference type="EMBL" id="CAF4079906.1"/>
    </source>
</evidence>
<accession>A0A819TSK2</accession>
<dbReference type="PANTHER" id="PTHR36493:SF3">
    <property type="entry name" value="CHITIN-BINDING TYPE-4 DOMAIN-CONTAINING PROTEIN"/>
    <property type="match status" value="1"/>
</dbReference>
<dbReference type="AlphaFoldDB" id="A0A819TSK2"/>
<reference evidence="3" key="1">
    <citation type="submission" date="2021-02" db="EMBL/GenBank/DDBJ databases">
        <authorList>
            <person name="Nowell W R."/>
        </authorList>
    </citation>
    <scope>NUCLEOTIDE SEQUENCE</scope>
</reference>